<dbReference type="EMBL" id="JAACJL010000001">
    <property type="protein sequence ID" value="KAF4623376.1"/>
    <property type="molecule type" value="Genomic_DNA"/>
</dbReference>
<feature type="transmembrane region" description="Helical" evidence="1">
    <location>
        <begin position="156"/>
        <end position="177"/>
    </location>
</feature>
<accession>A0A8H4R738</accession>
<name>A0A8H4R738_9AGAR</name>
<feature type="transmembrane region" description="Helical" evidence="1">
    <location>
        <begin position="20"/>
        <end position="45"/>
    </location>
</feature>
<dbReference type="AlphaFoldDB" id="A0A8H4R738"/>
<protein>
    <submittedName>
        <fullName evidence="2">Uncharacterized protein</fullName>
    </submittedName>
</protein>
<evidence type="ECO:0000313" key="2">
    <source>
        <dbReference type="EMBL" id="KAF4623376.1"/>
    </source>
</evidence>
<keyword evidence="1" id="KW-1133">Transmembrane helix</keyword>
<proteinExistence type="predicted"/>
<evidence type="ECO:0000313" key="3">
    <source>
        <dbReference type="Proteomes" id="UP000521872"/>
    </source>
</evidence>
<organism evidence="2 3">
    <name type="scientific">Agrocybe pediades</name>
    <dbReference type="NCBI Taxonomy" id="84607"/>
    <lineage>
        <taxon>Eukaryota</taxon>
        <taxon>Fungi</taxon>
        <taxon>Dikarya</taxon>
        <taxon>Basidiomycota</taxon>
        <taxon>Agaricomycotina</taxon>
        <taxon>Agaricomycetes</taxon>
        <taxon>Agaricomycetidae</taxon>
        <taxon>Agaricales</taxon>
        <taxon>Agaricineae</taxon>
        <taxon>Strophariaceae</taxon>
        <taxon>Agrocybe</taxon>
    </lineage>
</organism>
<feature type="transmembrane region" description="Helical" evidence="1">
    <location>
        <begin position="198"/>
        <end position="220"/>
    </location>
</feature>
<dbReference type="Proteomes" id="UP000521872">
    <property type="component" value="Unassembled WGS sequence"/>
</dbReference>
<keyword evidence="1" id="KW-0472">Membrane</keyword>
<feature type="transmembrane region" description="Helical" evidence="1">
    <location>
        <begin position="57"/>
        <end position="82"/>
    </location>
</feature>
<comment type="caution">
    <text evidence="2">The sequence shown here is derived from an EMBL/GenBank/DDBJ whole genome shotgun (WGS) entry which is preliminary data.</text>
</comment>
<keyword evidence="3" id="KW-1185">Reference proteome</keyword>
<keyword evidence="1" id="KW-0812">Transmembrane</keyword>
<feature type="transmembrane region" description="Helical" evidence="1">
    <location>
        <begin position="123"/>
        <end position="144"/>
    </location>
</feature>
<gene>
    <name evidence="2" type="ORF">D9613_002392</name>
</gene>
<reference evidence="2 3" key="1">
    <citation type="submission" date="2019-12" db="EMBL/GenBank/DDBJ databases">
        <authorList>
            <person name="Floudas D."/>
            <person name="Bentzer J."/>
            <person name="Ahren D."/>
            <person name="Johansson T."/>
            <person name="Persson P."/>
            <person name="Tunlid A."/>
        </authorList>
    </citation>
    <scope>NUCLEOTIDE SEQUENCE [LARGE SCALE GENOMIC DNA]</scope>
    <source>
        <strain evidence="2 3">CBS 102.39</strain>
    </source>
</reference>
<feature type="transmembrane region" description="Helical" evidence="1">
    <location>
        <begin position="94"/>
        <end position="111"/>
    </location>
</feature>
<feature type="transmembrane region" description="Helical" evidence="1">
    <location>
        <begin position="226"/>
        <end position="251"/>
    </location>
</feature>
<sequence>MTREQRPSSSLAMLMPLQVSYLAILFEATFLGIHAAVITAVIWIWRWRNAPTKVHTALYVTLIIMFLISIVHTAVVVARYMLPSTLGKDPRTQQLITALAIIQYFFSDYVIMWRAWVVWNCNYLVMIIPFCISCIAFGFGFSVLPKVALLDVASPTLLSVNYLLCTGLIVGRILYVNTFSQGSRSLVKIIRKSPYRSIIFLLCETGALNAFITTATVVLFQLKSELAIIALDFVVPLMGILPSSIVVLVALNATMPHDEQTVDFTSRLEALGFHHTTCDDSGVTVEP</sequence>
<evidence type="ECO:0000256" key="1">
    <source>
        <dbReference type="SAM" id="Phobius"/>
    </source>
</evidence>